<feature type="signal peptide" evidence="1">
    <location>
        <begin position="1"/>
        <end position="32"/>
    </location>
</feature>
<dbReference type="OrthoDB" id="233246at2"/>
<reference evidence="2 3" key="1">
    <citation type="submission" date="2016-05" db="EMBL/GenBank/DDBJ databases">
        <title>Genomic and physiological characterization of Planctopirus sp. isolated from fresh water lake.</title>
        <authorList>
            <person name="Subhash Y."/>
            <person name="Ramana C."/>
        </authorList>
    </citation>
    <scope>NUCLEOTIDE SEQUENCE [LARGE SCALE GENOMIC DNA]</scope>
    <source>
        <strain evidence="2 3">JC280</strain>
    </source>
</reference>
<dbReference type="RefSeq" id="WP_068852509.1">
    <property type="nucleotide sequence ID" value="NZ_LYDR01000154.1"/>
</dbReference>
<feature type="chain" id="PRO_5008672856" description="DUF1598 domain-containing protein" evidence="1">
    <location>
        <begin position="33"/>
        <end position="575"/>
    </location>
</feature>
<gene>
    <name evidence="2" type="ORF">A6X21_01115</name>
</gene>
<comment type="caution">
    <text evidence="2">The sequence shown here is derived from an EMBL/GenBank/DDBJ whole genome shotgun (WGS) entry which is preliminary data.</text>
</comment>
<keyword evidence="1" id="KW-0732">Signal</keyword>
<accession>A0A1C3E506</accession>
<dbReference type="Proteomes" id="UP000094828">
    <property type="component" value="Unassembled WGS sequence"/>
</dbReference>
<name>A0A1C3E506_9PLAN</name>
<evidence type="ECO:0000313" key="3">
    <source>
        <dbReference type="Proteomes" id="UP000094828"/>
    </source>
</evidence>
<dbReference type="EMBL" id="LYDR01000154">
    <property type="protein sequence ID" value="ODA28314.1"/>
    <property type="molecule type" value="Genomic_DNA"/>
</dbReference>
<organism evidence="2 3">
    <name type="scientific">Planctopirus hydrillae</name>
    <dbReference type="NCBI Taxonomy" id="1841610"/>
    <lineage>
        <taxon>Bacteria</taxon>
        <taxon>Pseudomonadati</taxon>
        <taxon>Planctomycetota</taxon>
        <taxon>Planctomycetia</taxon>
        <taxon>Planctomycetales</taxon>
        <taxon>Planctomycetaceae</taxon>
        <taxon>Planctopirus</taxon>
    </lineage>
</organism>
<protein>
    <recommendedName>
        <fullName evidence="4">DUF1598 domain-containing protein</fullName>
    </recommendedName>
</protein>
<proteinExistence type="predicted"/>
<evidence type="ECO:0000256" key="1">
    <source>
        <dbReference type="SAM" id="SignalP"/>
    </source>
</evidence>
<evidence type="ECO:0000313" key="2">
    <source>
        <dbReference type="EMBL" id="ODA28314.1"/>
    </source>
</evidence>
<dbReference type="AlphaFoldDB" id="A0A1C3E506"/>
<dbReference type="InterPro" id="IPR011487">
    <property type="entry name" value="DUF1598"/>
</dbReference>
<evidence type="ECO:0008006" key="4">
    <source>
        <dbReference type="Google" id="ProtNLM"/>
    </source>
</evidence>
<keyword evidence="3" id="KW-1185">Reference proteome</keyword>
<dbReference type="Pfam" id="PF07643">
    <property type="entry name" value="DUF1598"/>
    <property type="match status" value="1"/>
</dbReference>
<sequence>MIPTTLRRSLANWGVRTMLALGALSSMSVAQAAIGDAVNAHLNAGEFGQATDLALTANSPEERTALLQQIAAAQAATGEFQPSRVTLSRINDRAARQAARRAAAGATHAGGGLQPDFRTLELIIMENTSATNWDEIDGGDGAITPFPTGVRVDGHGLLERQTQVTSTALKALRENVRTPAVNQELQQSSGLRLVSLKRLEQAVAQRLEDGLPVPESMSRFAGLTSIEYVFVYPEDKDIVVGGPAEGWSVDAAGRAIGTSSQQPVLSLDDFVTVLRAYSQGTADFGCSINTREAGVKALMEYAETSQQKGPLAPAAVKSWVNQLQKKLGRQDIVVWGIPADSHAARTLVEADYRMKLVGVDQLDLAKEVPSYFDLLPPSLQKSGSMDALRWWLTLDCQSISHSPDRDTFQLAGTAVKCQSENQLLTADGKHLPTGLSEATNRQFAENFTTNYDTLAANDLVFGEAKNIFELAMAAAIITHEKLDQKVSWDYGVFAAGESYDPAHLPVPTEVDSVVNHRVYNGKNIVVQVAGGVRANAAQMVQDKDRQQVAPKLETVSQTAARPQLPEGRWWWDAAR</sequence>